<organism evidence="1">
    <name type="scientific">Pithovirus LCDPAC02</name>
    <dbReference type="NCBI Taxonomy" id="2506601"/>
    <lineage>
        <taxon>Viruses</taxon>
        <taxon>Pithoviruses</taxon>
    </lineage>
</organism>
<evidence type="ECO:0000313" key="1">
    <source>
        <dbReference type="EMBL" id="QBK84994.1"/>
    </source>
</evidence>
<gene>
    <name evidence="1" type="ORF">LCDPAC02_01930</name>
</gene>
<dbReference type="EMBL" id="MK500301">
    <property type="protein sequence ID" value="QBK84994.1"/>
    <property type="molecule type" value="Genomic_DNA"/>
</dbReference>
<protein>
    <submittedName>
        <fullName evidence="1">Uncharacterized protein</fullName>
    </submittedName>
</protein>
<name>A0A481YR95_9VIRU</name>
<sequence length="134" mass="16131">MSCYKNEQYELCKYSNKSLVLWGNTKHIKKDLRKLGFCWNVNIKNRITNKIQPGFILPIKNWNLETKKYFCILFNMKNTEITYETVEEQERYNIIVKNLSFCLDSKCNVVEINKEKEIVFDLWKVFGKHDISYV</sequence>
<reference evidence="1" key="1">
    <citation type="journal article" date="2019" name="MBio">
        <title>Virus Genomes from Deep Sea Sediments Expand the Ocean Megavirome and Support Independent Origins of Viral Gigantism.</title>
        <authorList>
            <person name="Backstrom D."/>
            <person name="Yutin N."/>
            <person name="Jorgensen S.L."/>
            <person name="Dharamshi J."/>
            <person name="Homa F."/>
            <person name="Zaremba-Niedwiedzka K."/>
            <person name="Spang A."/>
            <person name="Wolf Y.I."/>
            <person name="Koonin E.V."/>
            <person name="Ettema T.J."/>
        </authorList>
    </citation>
    <scope>NUCLEOTIDE SEQUENCE</scope>
</reference>
<accession>A0A481YR95</accession>
<proteinExistence type="predicted"/>